<dbReference type="EMBL" id="JACEGD010000064">
    <property type="protein sequence ID" value="MBH5391980.1"/>
    <property type="molecule type" value="Genomic_DNA"/>
</dbReference>
<keyword evidence="3" id="KW-1185">Reference proteome</keyword>
<feature type="chain" id="PRO_5045912348" evidence="1">
    <location>
        <begin position="33"/>
        <end position="94"/>
    </location>
</feature>
<accession>A0ABS0PG07</accession>
<dbReference type="Proteomes" id="UP001194539">
    <property type="component" value="Unassembled WGS sequence"/>
</dbReference>
<organism evidence="2 3">
    <name type="scientific">Bradyrhizobium diversitatis</name>
    <dbReference type="NCBI Taxonomy" id="2755406"/>
    <lineage>
        <taxon>Bacteria</taxon>
        <taxon>Pseudomonadati</taxon>
        <taxon>Pseudomonadota</taxon>
        <taxon>Alphaproteobacteria</taxon>
        <taxon>Hyphomicrobiales</taxon>
        <taxon>Nitrobacteraceae</taxon>
        <taxon>Bradyrhizobium</taxon>
    </lineage>
</organism>
<name>A0ABS0PG07_9BRAD</name>
<comment type="caution">
    <text evidence="2">The sequence shown here is derived from an EMBL/GenBank/DDBJ whole genome shotgun (WGS) entry which is preliminary data.</text>
</comment>
<reference evidence="2 3" key="1">
    <citation type="submission" date="2020-07" db="EMBL/GenBank/DDBJ databases">
        <title>Bradyrhizobium diversity isolated from nodules of indigenous legumes of Western Australia.</title>
        <authorList>
            <person name="Klepa M.S."/>
        </authorList>
    </citation>
    <scope>NUCLEOTIDE SEQUENCE [LARGE SCALE GENOMIC DNA]</scope>
    <source>
        <strain evidence="2 3">CNPSo 4019</strain>
    </source>
</reference>
<feature type="signal peptide" evidence="1">
    <location>
        <begin position="1"/>
        <end position="32"/>
    </location>
</feature>
<sequence>MEFSMRMARPGTWIAALLLASALGTSTPAALAAEPNCRAIESANARLSCYDAAFPPKTGRPAKTTVDSSSGYKDPFLDEEARTAAKLKNICRDC</sequence>
<evidence type="ECO:0000313" key="2">
    <source>
        <dbReference type="EMBL" id="MBH5391980.1"/>
    </source>
</evidence>
<gene>
    <name evidence="2" type="ORF">H1B27_37830</name>
</gene>
<evidence type="ECO:0000313" key="3">
    <source>
        <dbReference type="Proteomes" id="UP001194539"/>
    </source>
</evidence>
<keyword evidence="1" id="KW-0732">Signal</keyword>
<evidence type="ECO:0000256" key="1">
    <source>
        <dbReference type="SAM" id="SignalP"/>
    </source>
</evidence>
<protein>
    <submittedName>
        <fullName evidence="2">Uncharacterized protein</fullName>
    </submittedName>
</protein>
<proteinExistence type="predicted"/>